<name>A0A1C0YDX2_9BACL</name>
<dbReference type="STRING" id="33978.A6M13_13155"/>
<dbReference type="EMBL" id="MASJ01000014">
    <property type="protein sequence ID" value="OCS85382.1"/>
    <property type="molecule type" value="Genomic_DNA"/>
</dbReference>
<dbReference type="Proteomes" id="UP000093199">
    <property type="component" value="Unassembled WGS sequence"/>
</dbReference>
<dbReference type="AlphaFoldDB" id="A0A1C0YDX2"/>
<proteinExistence type="predicted"/>
<accession>A0A1C0YDX2</accession>
<evidence type="ECO:0000313" key="2">
    <source>
        <dbReference type="Proteomes" id="UP000093199"/>
    </source>
</evidence>
<comment type="caution">
    <text evidence="1">The sequence shown here is derived from an EMBL/GenBank/DDBJ whole genome shotgun (WGS) entry which is preliminary data.</text>
</comment>
<evidence type="ECO:0000313" key="1">
    <source>
        <dbReference type="EMBL" id="OCS85382.1"/>
    </source>
</evidence>
<sequence>MQSNGVIVFKNKTTVNPFSQVTAHVEQLQQFIQSNYQIDVFRCIGKAIVFPAFTEAEFMNVFRIQMQHWSLKEQQSFRKYHLFQDTLPALQHARKFSQVQLKIPRIHLLNMAIAMQPRSTSEPTVHFHHQQAICDPLFFKDVLTRIERRDAQKALPIQTSLRRLFQDNLPHITQAKTYEQVYLALSHMKVAVQAESSTYLNYLNELNRIENKMLHERTRIIEQFKTTLQQGLHMYFEQQLTQMKEAVEQNIKWHSSLADTSKKAAA</sequence>
<protein>
    <submittedName>
        <fullName evidence="1">Uncharacterized protein</fullName>
    </submittedName>
</protein>
<keyword evidence="2" id="KW-1185">Reference proteome</keyword>
<gene>
    <name evidence="1" type="ORF">A6M13_13155</name>
</gene>
<reference evidence="1 2" key="1">
    <citation type="submission" date="2016-07" db="EMBL/GenBank/DDBJ databases">
        <title>Caryophanon tenue genome sequencing.</title>
        <authorList>
            <person name="Verma A."/>
            <person name="Pal Y."/>
            <person name="Krishnamurthi S."/>
        </authorList>
    </citation>
    <scope>NUCLEOTIDE SEQUENCE [LARGE SCALE GENOMIC DNA]</scope>
    <source>
        <strain evidence="1 2">DSM 14152</strain>
    </source>
</reference>
<organism evidence="1 2">
    <name type="scientific">Caryophanon tenue</name>
    <dbReference type="NCBI Taxonomy" id="33978"/>
    <lineage>
        <taxon>Bacteria</taxon>
        <taxon>Bacillati</taxon>
        <taxon>Bacillota</taxon>
        <taxon>Bacilli</taxon>
        <taxon>Bacillales</taxon>
        <taxon>Caryophanaceae</taxon>
        <taxon>Caryophanon</taxon>
    </lineage>
</organism>